<dbReference type="Proteomes" id="UP000638560">
    <property type="component" value="Unassembled WGS sequence"/>
</dbReference>
<sequence length="201" mass="21679">MVRCALPTRDPGLAADDPGPMPGTSAQATAAAYRQRWAVELMNVTPQDRLLEIGCGRGVAASLVASRLGTGRIVAIDRAATMARLATERNAHHINSGTAEIRCAEFESVDVPNRYFTKIYAVNVNLFWLDAAAQQIDRMRSLLAAGGRLYVFGERPMSVHPTANLTSTERLLRAQGFATTAVTEVRGQGRVLTCVTARPTP</sequence>
<dbReference type="PANTHER" id="PTHR43667">
    <property type="entry name" value="CYCLOPROPANE-FATTY-ACYL-PHOSPHOLIPID SYNTHASE"/>
    <property type="match status" value="1"/>
</dbReference>
<keyword evidence="4" id="KW-0949">S-adenosyl-L-methionine</keyword>
<evidence type="ECO:0000256" key="3">
    <source>
        <dbReference type="ARBA" id="ARBA00022679"/>
    </source>
</evidence>
<evidence type="ECO:0000256" key="1">
    <source>
        <dbReference type="ARBA" id="ARBA00010815"/>
    </source>
</evidence>
<dbReference type="GO" id="GO:0008168">
    <property type="term" value="F:methyltransferase activity"/>
    <property type="evidence" value="ECO:0007669"/>
    <property type="project" value="UniProtKB-KW"/>
</dbReference>
<keyword evidence="9" id="KW-1185">Reference proteome</keyword>
<evidence type="ECO:0000256" key="2">
    <source>
        <dbReference type="ARBA" id="ARBA00022603"/>
    </source>
</evidence>
<dbReference type="InterPro" id="IPR050723">
    <property type="entry name" value="CFA/CMAS"/>
</dbReference>
<keyword evidence="5" id="KW-0443">Lipid metabolism</keyword>
<gene>
    <name evidence="8" type="ORF">I0C86_18015</name>
</gene>
<dbReference type="Gene3D" id="3.40.50.150">
    <property type="entry name" value="Vaccinia Virus protein VP39"/>
    <property type="match status" value="1"/>
</dbReference>
<keyword evidence="3" id="KW-0808">Transferase</keyword>
<keyword evidence="2 8" id="KW-0489">Methyltransferase</keyword>
<organism evidence="8 9">
    <name type="scientific">Plantactinospora alkalitolerans</name>
    <dbReference type="NCBI Taxonomy" id="2789879"/>
    <lineage>
        <taxon>Bacteria</taxon>
        <taxon>Bacillati</taxon>
        <taxon>Actinomycetota</taxon>
        <taxon>Actinomycetes</taxon>
        <taxon>Micromonosporales</taxon>
        <taxon>Micromonosporaceae</taxon>
        <taxon>Plantactinospora</taxon>
    </lineage>
</organism>
<dbReference type="InterPro" id="IPR041698">
    <property type="entry name" value="Methyltransf_25"/>
</dbReference>
<dbReference type="InterPro" id="IPR029063">
    <property type="entry name" value="SAM-dependent_MTases_sf"/>
</dbReference>
<evidence type="ECO:0000256" key="4">
    <source>
        <dbReference type="ARBA" id="ARBA00022691"/>
    </source>
</evidence>
<protein>
    <submittedName>
        <fullName evidence="8">Methyltransferase domain-containing protein</fullName>
    </submittedName>
</protein>
<feature type="domain" description="Methyltransferase" evidence="7">
    <location>
        <begin position="51"/>
        <end position="147"/>
    </location>
</feature>
<accession>A0ABS0GXA6</accession>
<dbReference type="SUPFAM" id="SSF53335">
    <property type="entry name" value="S-adenosyl-L-methionine-dependent methyltransferases"/>
    <property type="match status" value="1"/>
</dbReference>
<name>A0ABS0GXA6_9ACTN</name>
<dbReference type="CDD" id="cd02440">
    <property type="entry name" value="AdoMet_MTases"/>
    <property type="match status" value="1"/>
</dbReference>
<reference evidence="8 9" key="1">
    <citation type="submission" date="2020-11" db="EMBL/GenBank/DDBJ databases">
        <title>A novel isolate from a Black sea contaminated sediment with potential to produce alkanes: Plantactinospora alkalitolerans sp. nov.</title>
        <authorList>
            <person name="Carro L."/>
            <person name="Veyisoglu A."/>
            <person name="Guven K."/>
            <person name="Schumann P."/>
            <person name="Klenk H.-P."/>
            <person name="Sahin N."/>
        </authorList>
    </citation>
    <scope>NUCLEOTIDE SEQUENCE [LARGE SCALE GENOMIC DNA]</scope>
    <source>
        <strain evidence="8 9">S1510</strain>
    </source>
</reference>
<comment type="similarity">
    <text evidence="1">Belongs to the CFA/CMAS family.</text>
</comment>
<evidence type="ECO:0000259" key="7">
    <source>
        <dbReference type="Pfam" id="PF13649"/>
    </source>
</evidence>
<evidence type="ECO:0000256" key="5">
    <source>
        <dbReference type="ARBA" id="ARBA00023098"/>
    </source>
</evidence>
<evidence type="ECO:0000313" key="8">
    <source>
        <dbReference type="EMBL" id="MBF9130840.1"/>
    </source>
</evidence>
<evidence type="ECO:0000313" key="9">
    <source>
        <dbReference type="Proteomes" id="UP000638560"/>
    </source>
</evidence>
<dbReference type="PANTHER" id="PTHR43667:SF1">
    <property type="entry name" value="CYCLOPROPANE-FATTY-ACYL-PHOSPHOLIPID SYNTHASE"/>
    <property type="match status" value="1"/>
</dbReference>
<dbReference type="EMBL" id="JADPUN010000171">
    <property type="protein sequence ID" value="MBF9130840.1"/>
    <property type="molecule type" value="Genomic_DNA"/>
</dbReference>
<dbReference type="RefSeq" id="WP_196202405.1">
    <property type="nucleotide sequence ID" value="NZ_JADPUN010000171.1"/>
</dbReference>
<dbReference type="Pfam" id="PF13649">
    <property type="entry name" value="Methyltransf_25"/>
    <property type="match status" value="1"/>
</dbReference>
<comment type="caution">
    <text evidence="8">The sequence shown here is derived from an EMBL/GenBank/DDBJ whole genome shotgun (WGS) entry which is preliminary data.</text>
</comment>
<evidence type="ECO:0000256" key="6">
    <source>
        <dbReference type="SAM" id="MobiDB-lite"/>
    </source>
</evidence>
<feature type="region of interest" description="Disordered" evidence="6">
    <location>
        <begin position="1"/>
        <end position="25"/>
    </location>
</feature>
<proteinExistence type="inferred from homology"/>
<dbReference type="GO" id="GO:0032259">
    <property type="term" value="P:methylation"/>
    <property type="evidence" value="ECO:0007669"/>
    <property type="project" value="UniProtKB-KW"/>
</dbReference>